<dbReference type="Proteomes" id="UP000233517">
    <property type="component" value="Unassembled WGS sequence"/>
</dbReference>
<feature type="transmembrane region" description="Helical" evidence="1">
    <location>
        <begin position="21"/>
        <end position="44"/>
    </location>
</feature>
<dbReference type="PANTHER" id="PTHR36851">
    <property type="entry name" value="UNNAMED PRODUCT"/>
    <property type="match status" value="1"/>
</dbReference>
<sequence>MDYLKVAKATELFGRDRRIYRFLEMLPGILSIGSLLVLIILSFIKPVWVAYFLIAFNVYWLLLVVFLGIYLITSYQKLKINRSIDWAEKCHSLENKPECLSEKCLAKKGLVWREIIHLIILPTFNENLEIIRTCFLGLVKNNYPTQKMIVVLAIEERAGQEARERAAIIEKEFSAYFKNLLVTIHPDGIEGELKGKGANQAFAGKLVKKEIIDKEGLDYDKILVSVFDIDTVALPGYFHCLSYKFLTVENPYQASYQPVPVYHNNVWQTPFFARVASASNTFWQMMQQIRPEKLATYSSHSMTFRALVDIGFWATNMVSEDSRVFWHCFLYYNGDYRVEPLYFPVSMDATCDKNFWQTAKSLYKQQRRWAWGSENVPYLIFNVFKKWPDLKKSSTLRHVWIQIYGFHSWATSALIIGGIGWLPILFGGSEFNKSVVFLNLPIITQQLMTIAMIGLILTSVLSSILLPKRPKNYGFFNNIKLIVEWIFVPISVIIFGAIPCLDAQVRLMFGRYMGFWVTPKNR</sequence>
<feature type="transmembrane region" description="Helical" evidence="1">
    <location>
        <begin position="446"/>
        <end position="466"/>
    </location>
</feature>
<dbReference type="Pfam" id="PF13632">
    <property type="entry name" value="Glyco_trans_2_3"/>
    <property type="match status" value="1"/>
</dbReference>
<feature type="domain" description="Glycosyltransferase 2-like" evidence="2">
    <location>
        <begin position="224"/>
        <end position="414"/>
    </location>
</feature>
<reference evidence="3 4" key="1">
    <citation type="journal article" date="2017" name="ISME J.">
        <title>Potential for microbial H2 and metal transformations associated with novel bacteria and archaea in deep terrestrial subsurface sediments.</title>
        <authorList>
            <person name="Hernsdorf A.W."/>
            <person name="Amano Y."/>
            <person name="Miyakawa K."/>
            <person name="Ise K."/>
            <person name="Suzuki Y."/>
            <person name="Anantharaman K."/>
            <person name="Probst A."/>
            <person name="Burstein D."/>
            <person name="Thomas B.C."/>
            <person name="Banfield J.F."/>
        </authorList>
    </citation>
    <scope>NUCLEOTIDE SEQUENCE [LARGE SCALE GENOMIC DNA]</scope>
    <source>
        <strain evidence="3">HGW-Falkowbacteria-1</strain>
    </source>
</reference>
<dbReference type="InterPro" id="IPR001173">
    <property type="entry name" value="Glyco_trans_2-like"/>
</dbReference>
<accession>A0A2N2E8T2</accession>
<feature type="transmembrane region" description="Helical" evidence="1">
    <location>
        <begin position="50"/>
        <end position="72"/>
    </location>
</feature>
<keyword evidence="1" id="KW-0472">Membrane</keyword>
<protein>
    <recommendedName>
        <fullName evidence="2">Glycosyltransferase 2-like domain-containing protein</fullName>
    </recommendedName>
</protein>
<feature type="transmembrane region" description="Helical" evidence="1">
    <location>
        <begin position="401"/>
        <end position="426"/>
    </location>
</feature>
<evidence type="ECO:0000313" key="4">
    <source>
        <dbReference type="Proteomes" id="UP000233517"/>
    </source>
</evidence>
<organism evidence="3 4">
    <name type="scientific">Candidatus Falkowbacteria bacterium HGW-Falkowbacteria-1</name>
    <dbReference type="NCBI Taxonomy" id="2013768"/>
    <lineage>
        <taxon>Bacteria</taxon>
        <taxon>Candidatus Falkowiibacteriota</taxon>
    </lineage>
</organism>
<evidence type="ECO:0000256" key="1">
    <source>
        <dbReference type="SAM" id="Phobius"/>
    </source>
</evidence>
<proteinExistence type="predicted"/>
<dbReference type="PANTHER" id="PTHR36851:SF1">
    <property type="entry name" value="GLYCO_TRANS_2-LIKE DOMAIN-CONTAINING PROTEIN"/>
    <property type="match status" value="1"/>
</dbReference>
<evidence type="ECO:0000313" key="3">
    <source>
        <dbReference type="EMBL" id="PKM91127.1"/>
    </source>
</evidence>
<dbReference type="AlphaFoldDB" id="A0A2N2E8T2"/>
<gene>
    <name evidence="3" type="ORF">CVU82_03680</name>
</gene>
<name>A0A2N2E8T2_9BACT</name>
<dbReference type="Gene3D" id="3.90.550.10">
    <property type="entry name" value="Spore Coat Polysaccharide Biosynthesis Protein SpsA, Chain A"/>
    <property type="match status" value="1"/>
</dbReference>
<dbReference type="InterPro" id="IPR029044">
    <property type="entry name" value="Nucleotide-diphossugar_trans"/>
</dbReference>
<feature type="transmembrane region" description="Helical" evidence="1">
    <location>
        <begin position="478"/>
        <end position="498"/>
    </location>
</feature>
<comment type="caution">
    <text evidence="3">The sequence shown here is derived from an EMBL/GenBank/DDBJ whole genome shotgun (WGS) entry which is preliminary data.</text>
</comment>
<dbReference type="EMBL" id="PHAI01000003">
    <property type="protein sequence ID" value="PKM91127.1"/>
    <property type="molecule type" value="Genomic_DNA"/>
</dbReference>
<keyword evidence="1" id="KW-0812">Transmembrane</keyword>
<keyword evidence="1" id="KW-1133">Transmembrane helix</keyword>
<evidence type="ECO:0000259" key="2">
    <source>
        <dbReference type="Pfam" id="PF13632"/>
    </source>
</evidence>